<evidence type="ECO:0000256" key="1">
    <source>
        <dbReference type="ARBA" id="ARBA00023004"/>
    </source>
</evidence>
<evidence type="ECO:0000313" key="3">
    <source>
        <dbReference type="EMBL" id="MBH9580823.1"/>
    </source>
</evidence>
<dbReference type="SUPFAM" id="SSF50037">
    <property type="entry name" value="C-terminal domain of transcriptional repressors"/>
    <property type="match status" value="1"/>
</dbReference>
<proteinExistence type="predicted"/>
<sequence length="78" mass="8833">MVNIANAEIGVTYRIVSLKTNNYYLKHRLRALGCREGSELSIHQKGLFKGPCTINIKGQHICIRNCDACDIHLENAYE</sequence>
<dbReference type="SMART" id="SM00899">
    <property type="entry name" value="FeoA"/>
    <property type="match status" value="1"/>
</dbReference>
<accession>A0A2K3ZG63</accession>
<dbReference type="Pfam" id="PF04023">
    <property type="entry name" value="FeoA"/>
    <property type="match status" value="1"/>
</dbReference>
<dbReference type="InterPro" id="IPR052713">
    <property type="entry name" value="FeoA"/>
</dbReference>
<protein>
    <submittedName>
        <fullName evidence="4">Ferrous iron transport protein A</fullName>
    </submittedName>
</protein>
<comment type="caution">
    <text evidence="4">The sequence shown here is derived from an EMBL/GenBank/DDBJ whole genome shotgun (WGS) entry which is preliminary data.</text>
</comment>
<dbReference type="OrthoDB" id="9811076at2"/>
<feature type="domain" description="Ferrous iron transporter FeoA-like" evidence="2">
    <location>
        <begin position="2"/>
        <end position="75"/>
    </location>
</feature>
<evidence type="ECO:0000313" key="5">
    <source>
        <dbReference type="EMBL" id="REI19475.1"/>
    </source>
</evidence>
<dbReference type="InterPro" id="IPR007167">
    <property type="entry name" value="Fe-transptr_FeoA-like"/>
</dbReference>
<dbReference type="AlphaFoldDB" id="A0A2K3ZG63"/>
<dbReference type="EMBL" id="QKXQ01000142">
    <property type="protein sequence ID" value="REH98501.1"/>
    <property type="molecule type" value="Genomic_DNA"/>
</dbReference>
<keyword evidence="1" id="KW-0408">Iron</keyword>
<reference evidence="6 7" key="1">
    <citation type="journal article" date="2018" name="Vet. Microbiol.">
        <title>Characterisation of Staphylococcus felis isolated from cats using whole genome sequencing.</title>
        <authorList>
            <person name="Worthing K."/>
            <person name="Pang S."/>
            <person name="Trott D.J."/>
            <person name="Abraham S."/>
            <person name="Coombs G.W."/>
            <person name="Jordan D."/>
            <person name="McIntyre L."/>
            <person name="Davies M.R."/>
            <person name="Norris J."/>
        </authorList>
    </citation>
    <scope>NUCLEOTIDE SEQUENCE [LARGE SCALE GENOMIC DNA]</scope>
    <source>
        <strain evidence="5 6">F25</strain>
        <strain evidence="4 7">F9</strain>
    </source>
</reference>
<evidence type="ECO:0000313" key="6">
    <source>
        <dbReference type="Proteomes" id="UP000256337"/>
    </source>
</evidence>
<dbReference type="Gene3D" id="2.30.30.90">
    <property type="match status" value="1"/>
</dbReference>
<keyword evidence="8" id="KW-1185">Reference proteome</keyword>
<evidence type="ECO:0000259" key="2">
    <source>
        <dbReference type="SMART" id="SM00899"/>
    </source>
</evidence>
<dbReference type="KEGG" id="sfq:C7J90_01495"/>
<dbReference type="Proteomes" id="UP000597038">
    <property type="component" value="Unassembled WGS sequence"/>
</dbReference>
<dbReference type="PANTHER" id="PTHR42954">
    <property type="entry name" value="FE(2+) TRANSPORT PROTEIN A"/>
    <property type="match status" value="1"/>
</dbReference>
<evidence type="ECO:0000313" key="8">
    <source>
        <dbReference type="Proteomes" id="UP000597038"/>
    </source>
</evidence>
<dbReference type="EMBL" id="JAEDAQ010000007">
    <property type="protein sequence ID" value="MBH9580823.1"/>
    <property type="molecule type" value="Genomic_DNA"/>
</dbReference>
<dbReference type="RefSeq" id="WP_103208138.1">
    <property type="nucleotide sequence ID" value="NZ_CAJUZQ010000007.1"/>
</dbReference>
<dbReference type="Proteomes" id="UP000256337">
    <property type="component" value="Unassembled WGS sequence"/>
</dbReference>
<name>A0A2K3ZG63_9STAP</name>
<reference evidence="3 8" key="2">
    <citation type="submission" date="2020-12" db="EMBL/GenBank/DDBJ databases">
        <title>Genomic analysis of Staphylococcus felis from a cat with skin infection.</title>
        <authorList>
            <person name="Aslantas O."/>
            <person name="Keskin O."/>
            <person name="Buyukaltay K."/>
            <person name="Gullu Yucetepe A."/>
        </authorList>
    </citation>
    <scope>NUCLEOTIDE SEQUENCE [LARGE SCALE GENOMIC DNA]</scope>
    <source>
        <strain evidence="3 8">HARRANVET</strain>
    </source>
</reference>
<evidence type="ECO:0000313" key="4">
    <source>
        <dbReference type="EMBL" id="REH98501.1"/>
    </source>
</evidence>
<dbReference type="PANTHER" id="PTHR42954:SF1">
    <property type="entry name" value="FERROUS IRON TRANSPORTER FEOA DOMAIN-CONTAINING PROTEIN"/>
    <property type="match status" value="1"/>
</dbReference>
<gene>
    <name evidence="5" type="ORF">DOS76_10905</name>
    <name evidence="4" type="ORF">DOS83_03420</name>
    <name evidence="3" type="ORF">I9026_05490</name>
</gene>
<dbReference type="Proteomes" id="UP000256562">
    <property type="component" value="Unassembled WGS sequence"/>
</dbReference>
<dbReference type="GO" id="GO:0046914">
    <property type="term" value="F:transition metal ion binding"/>
    <property type="evidence" value="ECO:0007669"/>
    <property type="project" value="InterPro"/>
</dbReference>
<dbReference type="EMBL" id="QKYD01000158">
    <property type="protein sequence ID" value="REI19475.1"/>
    <property type="molecule type" value="Genomic_DNA"/>
</dbReference>
<organism evidence="4 7">
    <name type="scientific">Staphylococcus felis</name>
    <dbReference type="NCBI Taxonomy" id="46127"/>
    <lineage>
        <taxon>Bacteria</taxon>
        <taxon>Bacillati</taxon>
        <taxon>Bacillota</taxon>
        <taxon>Bacilli</taxon>
        <taxon>Bacillales</taxon>
        <taxon>Staphylococcaceae</taxon>
        <taxon>Staphylococcus</taxon>
    </lineage>
</organism>
<dbReference type="InterPro" id="IPR008988">
    <property type="entry name" value="Transcriptional_repressor_C"/>
</dbReference>
<dbReference type="InterPro" id="IPR038157">
    <property type="entry name" value="FeoA_core_dom"/>
</dbReference>
<evidence type="ECO:0000313" key="7">
    <source>
        <dbReference type="Proteomes" id="UP000256562"/>
    </source>
</evidence>